<keyword evidence="9" id="KW-1185">Reference proteome</keyword>
<reference evidence="8 9" key="1">
    <citation type="submission" date="2018-06" db="EMBL/GenBank/DDBJ databases">
        <authorList>
            <consortium name="Pathogen Informatics"/>
            <person name="Doyle S."/>
        </authorList>
    </citation>
    <scope>NUCLEOTIDE SEQUENCE [LARGE SCALE GENOMIC DNA]</scope>
    <source>
        <strain evidence="8 9">NCTC13336</strain>
    </source>
</reference>
<evidence type="ECO:0000313" key="8">
    <source>
        <dbReference type="EMBL" id="STR02650.1"/>
    </source>
</evidence>
<dbReference type="GO" id="GO:0008972">
    <property type="term" value="F:phosphomethylpyrimidine kinase activity"/>
    <property type="evidence" value="ECO:0007669"/>
    <property type="project" value="InterPro"/>
</dbReference>
<evidence type="ECO:0000256" key="2">
    <source>
        <dbReference type="ARBA" id="ARBA00012135"/>
    </source>
</evidence>
<dbReference type="GO" id="GO:0005524">
    <property type="term" value="F:ATP binding"/>
    <property type="evidence" value="ECO:0007669"/>
    <property type="project" value="UniProtKB-KW"/>
</dbReference>
<evidence type="ECO:0000256" key="5">
    <source>
        <dbReference type="ARBA" id="ARBA00022777"/>
    </source>
</evidence>
<dbReference type="SUPFAM" id="SSF53613">
    <property type="entry name" value="Ribokinase-like"/>
    <property type="match status" value="1"/>
</dbReference>
<organism evidence="8 9">
    <name type="scientific">Kingella potus</name>
    <dbReference type="NCBI Taxonomy" id="265175"/>
    <lineage>
        <taxon>Bacteria</taxon>
        <taxon>Pseudomonadati</taxon>
        <taxon>Pseudomonadota</taxon>
        <taxon>Betaproteobacteria</taxon>
        <taxon>Neisseriales</taxon>
        <taxon>Neisseriaceae</taxon>
        <taxon>Kingella</taxon>
    </lineage>
</organism>
<dbReference type="AlphaFoldDB" id="A0A377R1A3"/>
<dbReference type="CDD" id="cd01169">
    <property type="entry name" value="HMPP_kinase"/>
    <property type="match status" value="1"/>
</dbReference>
<dbReference type="Proteomes" id="UP000254293">
    <property type="component" value="Unassembled WGS sequence"/>
</dbReference>
<dbReference type="EC" id="2.7.1.49" evidence="2"/>
<feature type="domain" description="Pyridoxamine kinase/Phosphomethylpyrimidine kinase" evidence="7">
    <location>
        <begin position="18"/>
        <end position="265"/>
    </location>
</feature>
<dbReference type="GO" id="GO:0009229">
    <property type="term" value="P:thiamine diphosphate biosynthetic process"/>
    <property type="evidence" value="ECO:0007669"/>
    <property type="project" value="UniProtKB-UniPathway"/>
</dbReference>
<dbReference type="NCBIfam" id="TIGR00097">
    <property type="entry name" value="HMP-P_kinase"/>
    <property type="match status" value="1"/>
</dbReference>
<dbReference type="OrthoDB" id="9810880at2"/>
<dbReference type="InterPro" id="IPR029056">
    <property type="entry name" value="Ribokinase-like"/>
</dbReference>
<evidence type="ECO:0000256" key="4">
    <source>
        <dbReference type="ARBA" id="ARBA00022741"/>
    </source>
</evidence>
<dbReference type="FunFam" id="3.40.1190.20:FF:000003">
    <property type="entry name" value="Phosphomethylpyrimidine kinase ThiD"/>
    <property type="match status" value="1"/>
</dbReference>
<evidence type="ECO:0000256" key="3">
    <source>
        <dbReference type="ARBA" id="ARBA00022679"/>
    </source>
</evidence>
<evidence type="ECO:0000256" key="6">
    <source>
        <dbReference type="ARBA" id="ARBA00022840"/>
    </source>
</evidence>
<dbReference type="PANTHER" id="PTHR20858">
    <property type="entry name" value="PHOSPHOMETHYLPYRIMIDINE KINASE"/>
    <property type="match status" value="1"/>
</dbReference>
<evidence type="ECO:0000259" key="7">
    <source>
        <dbReference type="Pfam" id="PF08543"/>
    </source>
</evidence>
<accession>A0A377R1A3</accession>
<dbReference type="Pfam" id="PF08543">
    <property type="entry name" value="Phos_pyr_kin"/>
    <property type="match status" value="1"/>
</dbReference>
<comment type="pathway">
    <text evidence="1">Cofactor biosynthesis; thiamine diphosphate biosynthesis.</text>
</comment>
<dbReference type="InterPro" id="IPR004399">
    <property type="entry name" value="HMP/HMP-P_kinase_dom"/>
</dbReference>
<dbReference type="PANTHER" id="PTHR20858:SF17">
    <property type="entry name" value="HYDROXYMETHYLPYRIMIDINE_PHOSPHOMETHYLPYRIMIDINE KINASE THI20-RELATED"/>
    <property type="match status" value="1"/>
</dbReference>
<dbReference type="EMBL" id="UGJJ01000002">
    <property type="protein sequence ID" value="STR02650.1"/>
    <property type="molecule type" value="Genomic_DNA"/>
</dbReference>
<keyword evidence="3 8" id="KW-0808">Transferase</keyword>
<dbReference type="GO" id="GO:0005829">
    <property type="term" value="C:cytosol"/>
    <property type="evidence" value="ECO:0007669"/>
    <property type="project" value="TreeGrafter"/>
</dbReference>
<keyword evidence="6" id="KW-0067">ATP-binding</keyword>
<dbReference type="Gene3D" id="3.40.1190.20">
    <property type="match status" value="1"/>
</dbReference>
<dbReference type="GO" id="GO:0009228">
    <property type="term" value="P:thiamine biosynthetic process"/>
    <property type="evidence" value="ECO:0007669"/>
    <property type="project" value="InterPro"/>
</dbReference>
<evidence type="ECO:0000313" key="9">
    <source>
        <dbReference type="Proteomes" id="UP000254293"/>
    </source>
</evidence>
<dbReference type="UniPathway" id="UPA00060">
    <property type="reaction ID" value="UER00138"/>
</dbReference>
<name>A0A377R1A3_9NEIS</name>
<proteinExistence type="predicted"/>
<evidence type="ECO:0000256" key="1">
    <source>
        <dbReference type="ARBA" id="ARBA00004948"/>
    </source>
</evidence>
<dbReference type="GO" id="GO:0008902">
    <property type="term" value="F:hydroxymethylpyrimidine kinase activity"/>
    <property type="evidence" value="ECO:0007669"/>
    <property type="project" value="UniProtKB-EC"/>
</dbReference>
<dbReference type="RefSeq" id="WP_115308552.1">
    <property type="nucleotide sequence ID" value="NZ_CP091516.1"/>
</dbReference>
<sequence>MQPQEKPYPRVLTVAGSDSGGGAGIQADLKTFGALGAYGASVITAVTAQNTTGVQAVHTVPPEIIRAQCESVFSDIRIDAVKIGMLPDTAAIRTVADALRRHPVPFTVLDPVLVATSGDSLALEDTCAALLAELMPLADILTPNLSELAALSGNTLPESESEMLKQGESLLARGAKAILLKGGHWSGDTARDWLVRRNADPQCFIGSRIPTRHTHGTGCTLSSAIAALYPHSRQLNLAVAAAKSYLHGAIDAGQHWQLGHGSGPVAHFWRTVR</sequence>
<protein>
    <recommendedName>
        <fullName evidence="2">hydroxymethylpyrimidine kinase</fullName>
        <ecNumber evidence="2">2.7.1.49</ecNumber>
    </recommendedName>
</protein>
<keyword evidence="5 8" id="KW-0418">Kinase</keyword>
<keyword evidence="4" id="KW-0547">Nucleotide-binding</keyword>
<dbReference type="InterPro" id="IPR013749">
    <property type="entry name" value="PM/HMP-P_kinase-1"/>
</dbReference>
<gene>
    <name evidence="8" type="primary">thiD</name>
    <name evidence="8" type="ORF">NCTC13336_01528</name>
</gene>